<proteinExistence type="predicted"/>
<accession>D4DNY6</accession>
<reference evidence="2 3" key="1">
    <citation type="submission" date="2010-02" db="EMBL/GenBank/DDBJ databases">
        <authorList>
            <person name="Weinstock G."/>
            <person name="Sodergren E."/>
            <person name="Clifton S."/>
            <person name="Fulton L."/>
            <person name="Fulton B."/>
            <person name="Courtney L."/>
            <person name="Fronick C."/>
            <person name="Harrison M."/>
            <person name="Strong C."/>
            <person name="Farmer C."/>
            <person name="Delahaunty K."/>
            <person name="Markovic C."/>
            <person name="Hall O."/>
            <person name="Minx P."/>
            <person name="Tomlinson C."/>
            <person name="Mitreva M."/>
            <person name="Nelson J."/>
            <person name="Hou S."/>
            <person name="Wollam A."/>
            <person name="Pepin K.H."/>
            <person name="Johnson M."/>
            <person name="Bhonagiri V."/>
            <person name="Zhang X."/>
            <person name="Suruliraj S."/>
            <person name="Warren W."/>
            <person name="Chinwalla A."/>
            <person name="Mardis E.R."/>
            <person name="Wilson R.K."/>
        </authorList>
    </citation>
    <scope>NUCLEOTIDE SEQUENCE [LARGE SCALE GENOMIC DNA]</scope>
    <source>
        <strain evidence="2 3">ATCC 29315</strain>
    </source>
</reference>
<evidence type="ECO:0000256" key="1">
    <source>
        <dbReference type="SAM" id="Phobius"/>
    </source>
</evidence>
<protein>
    <submittedName>
        <fullName evidence="2">Uncharacterized protein</fullName>
    </submittedName>
</protein>
<keyword evidence="1" id="KW-0812">Transmembrane</keyword>
<dbReference type="AlphaFoldDB" id="D4DNY6"/>
<gene>
    <name evidence="2" type="ORF">NEIELOOT_00770</name>
</gene>
<comment type="caution">
    <text evidence="2">The sequence shown here is derived from an EMBL/GenBank/DDBJ whole genome shotgun (WGS) entry which is preliminary data.</text>
</comment>
<organism evidence="2 3">
    <name type="scientific">Neisseria elongata subsp. glycolytica ATCC 29315</name>
    <dbReference type="NCBI Taxonomy" id="546263"/>
    <lineage>
        <taxon>Bacteria</taxon>
        <taxon>Pseudomonadati</taxon>
        <taxon>Pseudomonadota</taxon>
        <taxon>Betaproteobacteria</taxon>
        <taxon>Neisseriales</taxon>
        <taxon>Neisseriaceae</taxon>
        <taxon>Neisseria</taxon>
    </lineage>
</organism>
<evidence type="ECO:0000313" key="3">
    <source>
        <dbReference type="Proteomes" id="UP000005536"/>
    </source>
</evidence>
<feature type="transmembrane region" description="Helical" evidence="1">
    <location>
        <begin position="7"/>
        <end position="26"/>
    </location>
</feature>
<evidence type="ECO:0000313" key="2">
    <source>
        <dbReference type="EMBL" id="EFE50612.1"/>
    </source>
</evidence>
<keyword evidence="1" id="KW-1133">Transmembrane helix</keyword>
<dbReference type="EMBL" id="ADBF01000016">
    <property type="protein sequence ID" value="EFE50612.1"/>
    <property type="molecule type" value="Genomic_DNA"/>
</dbReference>
<dbReference type="Proteomes" id="UP000005536">
    <property type="component" value="Unassembled WGS sequence"/>
</dbReference>
<name>D4DNY6_NEIEG</name>
<keyword evidence="1" id="KW-0472">Membrane</keyword>
<sequence length="41" mass="4846">MQIKVKNCIIFLCPFIINDICYLLYFCVNNNASFRLNTNVE</sequence>